<protein>
    <submittedName>
        <fullName evidence="1">Uncharacterized protein</fullName>
    </submittedName>
</protein>
<accession>A0A8J4LLY9</accession>
<sequence length="120" mass="13373">MAVVRFQSPMYDMAVVRFQSPMNDMSMCDVVMVGATYRGLGKVKHGTTTIPPPMCSVLAAPCCTTRHFAEALRGLHPPSLYRATRHRTALMTSPVVRGRAERYDTDDVTCLTWTRGAVRH</sequence>
<evidence type="ECO:0000313" key="2">
    <source>
        <dbReference type="Proteomes" id="UP000722791"/>
    </source>
</evidence>
<name>A0A8J4LLY9_9CHLO</name>
<gene>
    <name evidence="1" type="ORF">Vretimale_6194</name>
</gene>
<comment type="caution">
    <text evidence="1">The sequence shown here is derived from an EMBL/GenBank/DDBJ whole genome shotgun (WGS) entry which is preliminary data.</text>
</comment>
<dbReference type="EMBL" id="BNCQ01000009">
    <property type="protein sequence ID" value="GIM01362.1"/>
    <property type="molecule type" value="Genomic_DNA"/>
</dbReference>
<reference evidence="1" key="1">
    <citation type="journal article" date="2021" name="Proc. Natl. Acad. Sci. U.S.A.">
        <title>Three genomes in the algal genus Volvox reveal the fate of a haploid sex-determining region after a transition to homothallism.</title>
        <authorList>
            <person name="Yamamoto K."/>
            <person name="Hamaji T."/>
            <person name="Kawai-Toyooka H."/>
            <person name="Matsuzaki R."/>
            <person name="Takahashi F."/>
            <person name="Nishimura Y."/>
            <person name="Kawachi M."/>
            <person name="Noguchi H."/>
            <person name="Minakuchi Y."/>
            <person name="Umen J.G."/>
            <person name="Toyoda A."/>
            <person name="Nozaki H."/>
        </authorList>
    </citation>
    <scope>NUCLEOTIDE SEQUENCE</scope>
    <source>
        <strain evidence="1">NIES-3785</strain>
    </source>
</reference>
<evidence type="ECO:0000313" key="1">
    <source>
        <dbReference type="EMBL" id="GIM01362.1"/>
    </source>
</evidence>
<proteinExistence type="predicted"/>
<dbReference type="Proteomes" id="UP000722791">
    <property type="component" value="Unassembled WGS sequence"/>
</dbReference>
<organism evidence="1 2">
    <name type="scientific">Volvox reticuliferus</name>
    <dbReference type="NCBI Taxonomy" id="1737510"/>
    <lineage>
        <taxon>Eukaryota</taxon>
        <taxon>Viridiplantae</taxon>
        <taxon>Chlorophyta</taxon>
        <taxon>core chlorophytes</taxon>
        <taxon>Chlorophyceae</taxon>
        <taxon>CS clade</taxon>
        <taxon>Chlamydomonadales</taxon>
        <taxon>Volvocaceae</taxon>
        <taxon>Volvox</taxon>
    </lineage>
</organism>
<dbReference type="AlphaFoldDB" id="A0A8J4LLY9"/>